<feature type="compositionally biased region" description="Basic and acidic residues" evidence="1">
    <location>
        <begin position="808"/>
        <end position="818"/>
    </location>
</feature>
<dbReference type="OrthoDB" id="2433234at2759"/>
<dbReference type="SUPFAM" id="SSF69322">
    <property type="entry name" value="Tricorn protease domain 2"/>
    <property type="match status" value="1"/>
</dbReference>
<comment type="caution">
    <text evidence="2">The sequence shown here is derived from an EMBL/GenBank/DDBJ whole genome shotgun (WGS) entry which is preliminary data.</text>
</comment>
<reference evidence="2" key="1">
    <citation type="submission" date="2021-06" db="EMBL/GenBank/DDBJ databases">
        <authorList>
            <person name="Kallberg Y."/>
            <person name="Tangrot J."/>
            <person name="Rosling A."/>
        </authorList>
    </citation>
    <scope>NUCLEOTIDE SEQUENCE</scope>
    <source>
        <strain evidence="2">IN212</strain>
    </source>
</reference>
<evidence type="ECO:0000313" key="3">
    <source>
        <dbReference type="Proteomes" id="UP000789396"/>
    </source>
</evidence>
<feature type="region of interest" description="Disordered" evidence="1">
    <location>
        <begin position="802"/>
        <end position="821"/>
    </location>
</feature>
<evidence type="ECO:0000313" key="2">
    <source>
        <dbReference type="EMBL" id="CAG8551321.1"/>
    </source>
</evidence>
<protein>
    <submittedName>
        <fullName evidence="2">18015_t:CDS:1</fullName>
    </submittedName>
</protein>
<evidence type="ECO:0000256" key="1">
    <source>
        <dbReference type="SAM" id="MobiDB-lite"/>
    </source>
</evidence>
<accession>A0A9N9B3M0</accession>
<proteinExistence type="predicted"/>
<dbReference type="EMBL" id="CAJVPZ010004758">
    <property type="protein sequence ID" value="CAG8551321.1"/>
    <property type="molecule type" value="Genomic_DNA"/>
</dbReference>
<organism evidence="2 3">
    <name type="scientific">Racocetra fulgida</name>
    <dbReference type="NCBI Taxonomy" id="60492"/>
    <lineage>
        <taxon>Eukaryota</taxon>
        <taxon>Fungi</taxon>
        <taxon>Fungi incertae sedis</taxon>
        <taxon>Mucoromycota</taxon>
        <taxon>Glomeromycotina</taxon>
        <taxon>Glomeromycetes</taxon>
        <taxon>Diversisporales</taxon>
        <taxon>Gigasporaceae</taxon>
        <taxon>Racocetra</taxon>
    </lineage>
</organism>
<keyword evidence="3" id="KW-1185">Reference proteome</keyword>
<dbReference type="Proteomes" id="UP000789396">
    <property type="component" value="Unassembled WGS sequence"/>
</dbReference>
<dbReference type="AlphaFoldDB" id="A0A9N9B3M0"/>
<name>A0A9N9B3M0_9GLOM</name>
<gene>
    <name evidence="2" type="ORF">RFULGI_LOCUS4661</name>
</gene>
<sequence>KPKEKQPRLGGILDDNVDYSSLDNVEEGRPLLPKRFPRTWILSAFYEDRLKTSLDEIGGVIRFLPISQSQPSNEIDLIIIHMPLFHRSIEKHYFVVEKVEFLELYSLKTGELHKLFHVRKELSQLITGGNSLVEISKNDVLMAYCSGTNSISLYLMENSLEIATQMFPNLYRINSLDFIHDDEKLLIIGEEESIENDELITVFVIWDLFSASEKSIITIKDTEKLIPTKFQDYYYRFSSASGNIVCIDEENGNVFSILDHPSLQDSLNPPPNSLSGLIQLNFQDARKQMDQVNHIIFTQDGKFFDARQEPRDVIIVYSTEPWVRFGQYPRISAYLNDDKTYQVIIGQTTIQVWSRTDDLIKRRLEYIWTSVDKTEFDIQSISIGNGEFFIDISFPDKGNVQIHWPYNRHTLKDACTALEYFYSRRTEPTSMRKKHMFNILVRQTTDMLMRIMTTNPDLWRMTDARYEIMQSLIRGRCVSLIKKILSEGYHGTNLAMGKNLHFPRQYEWPLEPKISDLELAIKCAGANRNDTVIVGYLLNYYSDNAMNNAGWMTTVSSALPELYDHNMEINVDVSFINPEDLHEAHYKTIHALDLKPALLRKSVISPEQLKKKLSLIKAISSLKGMFSFEQLAREAEETYKNFTVYPQGVVKDHTKIPLLLRILRALIWPRAYDITEDSQCSPFLRTICRDKSDVVFSNPAIAAIIDYKWSTARAFEDAQSSGEDAVLKYRADLIFEYETLVKLFGKTREDSRYIYYVGKSDDLDQWLSKVEEYQLTHRSLLDEEVDLSSDWSTTQLLKVSSESQSGISDRKPPRELDVKSQPGIDDLRDKIKSMEYKIEKILELLIKD</sequence>
<feature type="non-terminal residue" evidence="2">
    <location>
        <position position="848"/>
    </location>
</feature>